<dbReference type="GO" id="GO:0000785">
    <property type="term" value="C:chromatin"/>
    <property type="evidence" value="ECO:0007669"/>
    <property type="project" value="TreeGrafter"/>
</dbReference>
<evidence type="ECO:0008006" key="14">
    <source>
        <dbReference type="Google" id="ProtNLM"/>
    </source>
</evidence>
<dbReference type="Proteomes" id="UP000434957">
    <property type="component" value="Unassembled WGS sequence"/>
</dbReference>
<dbReference type="Gene3D" id="1.20.920.10">
    <property type="entry name" value="Bromodomain-like"/>
    <property type="match status" value="2"/>
</dbReference>
<evidence type="ECO:0000256" key="1">
    <source>
        <dbReference type="ARBA" id="ARBA00004123"/>
    </source>
</evidence>
<evidence type="ECO:0000313" key="10">
    <source>
        <dbReference type="EMBL" id="KAE9036334.1"/>
    </source>
</evidence>
<feature type="compositionally biased region" description="Pro residues" evidence="7">
    <location>
        <begin position="168"/>
        <end position="177"/>
    </location>
</feature>
<dbReference type="Pfam" id="PF00439">
    <property type="entry name" value="Bromodomain"/>
    <property type="match status" value="2"/>
</dbReference>
<dbReference type="PROSITE" id="PS00633">
    <property type="entry name" value="BROMODOMAIN_1"/>
    <property type="match status" value="1"/>
</dbReference>
<evidence type="ECO:0000313" key="11">
    <source>
        <dbReference type="EMBL" id="KAE9342534.1"/>
    </source>
</evidence>
<dbReference type="PROSITE" id="PS50014">
    <property type="entry name" value="BROMODOMAIN_2"/>
    <property type="match status" value="2"/>
</dbReference>
<accession>A0A6A3MX67</accession>
<keyword evidence="3 6" id="KW-0103">Bromodomain</keyword>
<protein>
    <recommendedName>
        <fullName evidence="14">Bromo domain-containing protein</fullName>
    </recommendedName>
</protein>
<keyword evidence="4" id="KW-0804">Transcription</keyword>
<dbReference type="PRINTS" id="PR00503">
    <property type="entry name" value="BROMODOMAIN"/>
</dbReference>
<feature type="region of interest" description="Disordered" evidence="7">
    <location>
        <begin position="1779"/>
        <end position="1804"/>
    </location>
</feature>
<evidence type="ECO:0000256" key="5">
    <source>
        <dbReference type="ARBA" id="ARBA00023242"/>
    </source>
</evidence>
<feature type="compositionally biased region" description="Low complexity" evidence="7">
    <location>
        <begin position="17"/>
        <end position="46"/>
    </location>
</feature>
<proteinExistence type="predicted"/>
<dbReference type="InterPro" id="IPR018359">
    <property type="entry name" value="Bromodomain_CS"/>
</dbReference>
<dbReference type="PROSITE" id="PS50827">
    <property type="entry name" value="DDT"/>
    <property type="match status" value="1"/>
</dbReference>
<keyword evidence="5" id="KW-0539">Nucleus</keyword>
<dbReference type="InterPro" id="IPR028941">
    <property type="entry name" value="WHIM2_dom"/>
</dbReference>
<dbReference type="EMBL" id="QXFV01000479">
    <property type="protein sequence ID" value="KAE9036334.1"/>
    <property type="molecule type" value="Genomic_DNA"/>
</dbReference>
<keyword evidence="2" id="KW-0805">Transcription regulation</keyword>
<dbReference type="InterPro" id="IPR001487">
    <property type="entry name" value="Bromodomain"/>
</dbReference>
<feature type="compositionally biased region" description="Low complexity" evidence="7">
    <location>
        <begin position="539"/>
        <end position="587"/>
    </location>
</feature>
<dbReference type="EMBL" id="QXFT01000489">
    <property type="protein sequence ID" value="KAE9342534.1"/>
    <property type="molecule type" value="Genomic_DNA"/>
</dbReference>
<dbReference type="PANTHER" id="PTHR45915:SF2">
    <property type="entry name" value="TOUTATIS, ISOFORM E"/>
    <property type="match status" value="1"/>
</dbReference>
<evidence type="ECO:0000256" key="3">
    <source>
        <dbReference type="ARBA" id="ARBA00023117"/>
    </source>
</evidence>
<feature type="compositionally biased region" description="Polar residues" evidence="7">
    <location>
        <begin position="1779"/>
        <end position="1789"/>
    </location>
</feature>
<feature type="compositionally biased region" description="Basic and acidic residues" evidence="7">
    <location>
        <begin position="617"/>
        <end position="636"/>
    </location>
</feature>
<feature type="compositionally biased region" description="Pro residues" evidence="7">
    <location>
        <begin position="120"/>
        <end position="140"/>
    </location>
</feature>
<feature type="compositionally biased region" description="Low complexity" evidence="7">
    <location>
        <begin position="513"/>
        <end position="529"/>
    </location>
</feature>
<reference evidence="10 12" key="1">
    <citation type="submission" date="2018-09" db="EMBL/GenBank/DDBJ databases">
        <title>Genomic investigation of the strawberry pathogen Phytophthora fragariae indicates pathogenicity is determined by transcriptional variation in three key races.</title>
        <authorList>
            <person name="Adams T.M."/>
            <person name="Armitage A.D."/>
            <person name="Sobczyk M.K."/>
            <person name="Bates H.J."/>
            <person name="Dunwell J.M."/>
            <person name="Nellist C.F."/>
            <person name="Harrison R.J."/>
        </authorList>
    </citation>
    <scope>NUCLEOTIDE SEQUENCE [LARGE SCALE GENOMIC DNA]</scope>
    <source>
        <strain evidence="10 12">SCRP249</strain>
        <strain evidence="11 13">SCRP333</strain>
    </source>
</reference>
<dbReference type="InterPro" id="IPR036427">
    <property type="entry name" value="Bromodomain-like_sf"/>
</dbReference>
<dbReference type="InterPro" id="IPR018501">
    <property type="entry name" value="DDT_dom"/>
</dbReference>
<evidence type="ECO:0000313" key="12">
    <source>
        <dbReference type="Proteomes" id="UP000429607"/>
    </source>
</evidence>
<feature type="domain" description="Bromo" evidence="8">
    <location>
        <begin position="1680"/>
        <end position="1742"/>
    </location>
</feature>
<evidence type="ECO:0000259" key="8">
    <source>
        <dbReference type="PROSITE" id="PS50014"/>
    </source>
</evidence>
<feature type="region of interest" description="Disordered" evidence="7">
    <location>
        <begin position="14"/>
        <end position="210"/>
    </location>
</feature>
<comment type="subcellular location">
    <subcellularLocation>
        <location evidence="1">Nucleus</location>
    </subcellularLocation>
</comment>
<evidence type="ECO:0000256" key="2">
    <source>
        <dbReference type="ARBA" id="ARBA00023015"/>
    </source>
</evidence>
<dbReference type="CDD" id="cd04369">
    <property type="entry name" value="Bromodomain"/>
    <property type="match status" value="1"/>
</dbReference>
<feature type="domain" description="Bromo" evidence="8">
    <location>
        <begin position="1046"/>
        <end position="1121"/>
    </location>
</feature>
<evidence type="ECO:0000256" key="4">
    <source>
        <dbReference type="ARBA" id="ARBA00023163"/>
    </source>
</evidence>
<organism evidence="10 12">
    <name type="scientific">Phytophthora rubi</name>
    <dbReference type="NCBI Taxonomy" id="129364"/>
    <lineage>
        <taxon>Eukaryota</taxon>
        <taxon>Sar</taxon>
        <taxon>Stramenopiles</taxon>
        <taxon>Oomycota</taxon>
        <taxon>Peronosporomycetes</taxon>
        <taxon>Peronosporales</taxon>
        <taxon>Peronosporaceae</taxon>
        <taxon>Phytophthora</taxon>
    </lineage>
</organism>
<comment type="caution">
    <text evidence="10">The sequence shown here is derived from an EMBL/GenBank/DDBJ whole genome shotgun (WGS) entry which is preliminary data.</text>
</comment>
<evidence type="ECO:0000256" key="7">
    <source>
        <dbReference type="SAM" id="MobiDB-lite"/>
    </source>
</evidence>
<dbReference type="GO" id="GO:0005634">
    <property type="term" value="C:nucleus"/>
    <property type="evidence" value="ECO:0007669"/>
    <property type="project" value="UniProtKB-SubCell"/>
</dbReference>
<feature type="compositionally biased region" description="Basic and acidic residues" evidence="7">
    <location>
        <begin position="462"/>
        <end position="474"/>
    </location>
</feature>
<evidence type="ECO:0000256" key="6">
    <source>
        <dbReference type="PROSITE-ProRule" id="PRU00035"/>
    </source>
</evidence>
<feature type="compositionally biased region" description="Low complexity" evidence="7">
    <location>
        <begin position="439"/>
        <end position="450"/>
    </location>
</feature>
<name>A0A6A3MX67_9STRA</name>
<feature type="region of interest" description="Disordered" evidence="7">
    <location>
        <begin position="510"/>
        <end position="641"/>
    </location>
</feature>
<feature type="region of interest" description="Disordered" evidence="7">
    <location>
        <begin position="418"/>
        <end position="489"/>
    </location>
</feature>
<dbReference type="Pfam" id="PF15613">
    <property type="entry name" value="WSD"/>
    <property type="match status" value="1"/>
</dbReference>
<dbReference type="InterPro" id="IPR022702">
    <property type="entry name" value="Cytosine_MeTrfase1_RFD"/>
</dbReference>
<keyword evidence="13" id="KW-1185">Reference proteome</keyword>
<feature type="compositionally biased region" description="Basic residues" evidence="7">
    <location>
        <begin position="57"/>
        <end position="70"/>
    </location>
</feature>
<dbReference type="Pfam" id="PF12047">
    <property type="entry name" value="DNMT1-RFD"/>
    <property type="match status" value="1"/>
</dbReference>
<dbReference type="SUPFAM" id="SSF47370">
    <property type="entry name" value="Bromodomain"/>
    <property type="match status" value="2"/>
</dbReference>
<feature type="region of interest" description="Disordered" evidence="7">
    <location>
        <begin position="852"/>
        <end position="871"/>
    </location>
</feature>
<dbReference type="SMART" id="SM00297">
    <property type="entry name" value="BROMO"/>
    <property type="match status" value="2"/>
</dbReference>
<feature type="compositionally biased region" description="Polar residues" evidence="7">
    <location>
        <begin position="590"/>
        <end position="606"/>
    </location>
</feature>
<dbReference type="Proteomes" id="UP000429607">
    <property type="component" value="Unassembled WGS sequence"/>
</dbReference>
<feature type="compositionally biased region" description="Low complexity" evidence="7">
    <location>
        <begin position="142"/>
        <end position="160"/>
    </location>
</feature>
<feature type="domain" description="DDT" evidence="9">
    <location>
        <begin position="906"/>
        <end position="969"/>
    </location>
</feature>
<evidence type="ECO:0000259" key="9">
    <source>
        <dbReference type="PROSITE" id="PS50827"/>
    </source>
</evidence>
<sequence>MALADIMSVEMSAKYMDSSSSSSLSSDSDDLSSSSSSSVASSSSAESDSDSDAPRASTRKKTGPRARAGKKAGGGLSDYDDDSDLEKRKKKKVTKPAAPRRSPTKSNGKAKKAVMKPVPVAAPPTAPPPPPPPPTAPPPAEDSSSNSSFSDSSSSDSSDLSDSEASLPVPPPPPPAGNAPRVGATVAARPPKRRAATKKKTDQVSPSSLKVTLKLPPGFIAKNGGAAVANAPAAGTRATMNFQVTDSTAAATKPARAAAAKKAKPAPGVKSAKKNQPAARAVNAVAGLGAAPVAQVNGTMPAAPLAQVGPPILPKLIPTGPTVPAGEVRGAKELSLVDPALVGDNPEETIEENIPAHFNDPYAHGGDTLRLLDMFFFCDENGKAISLEILDRPKEQRPKIMGLGTVVEHLPLSERPLPMKPILASPAFPSRSKKRPRADSSSSAKSPVSKPRARPKPGSNNDSKRVKLEDDRIYQGDGEFDGGLNKPYNARERGIFHRSSVYRYPSPFYPNHLSQMDGQSDSDSGGSDLTSDDEDIRSGRSGSVAGSGDENDSELLSSATSSSSGSGSDNDMDSDNSSASVDSGAASREGLSTGSRRSSTMSQAAVQSKHLPQSAAETKKTAVERAQRRPSTRVDSRNAGLPSDVVELMRTDQAVEVNAKGTSDELNLMECGYRHPAGYARARVWLPEITDWCLDYAEGDPTLWVVTPHAWYKIAGPLSGLLPHSSYRQTFRHVRHLFEASYLVAYVLKEWLPINKKVSYRATLQQIIELSLKGRYRVSAWFLVKNYPFIRAQICNLFADKEVYLQSMFFKQLHRLHENYTLREARHQKEMAEREVRRAKRENERLRRRRNVEDERQRLKDEREEERKQKEEDLKYPAEDLRLLDRDAIDTNSLPLTCSSLKGVDGPLLGELIMAWQTICTFKDFVGLESISLEALVECVTTRSDDGTHVGLTRIFMAFLRVILSEKSFMSLMDDLVVEGNIKVSDLFVNSERTYGLCERANGDMLNAVTWQEILRQLMSKDLGMDPSIGHVEPLVGCEIVRQTLYMQNNSAPFNSPVDTKFKGLEDYSQIIKNPMDLGTIKKKIDSGGYEGPGGYENFAEDIRLVWDNAVLYNGEESEVGRAALALSDVFEQDYERFVVGRVHANQSRIEGCKKIKEALQDPSAEELKSFQYADVVYGLYCSEFHELPTSYKIGALSWICSEFLTLSSIRTYMASQVEQEMLINRNHRKRAADLDSRRKHSDRMRRERDIAFRSDCANQGIHPNSHNVFSEGIKRRHEFIGKFFEDMQAEKLEDEKNLEQERKVQAEEMASELSSIVIREAPLGKDRYHNSYYIFKHDTKPRLFIERADSGNFVLCSSKSQLLEIIEWLNPKGIRELDLLTKLQEVKDKLLGAFDEDDEKRDEESGAAIVWNNKGGVELQMFPLPGGAIKSETITITDEDKIITSHNISRKMLLCLKQHLESTNTLPSSWEGAQTWSSRLEEAKSFKEQLDLFSELESAATLNSGVETIRPSWLRKRHEWRLALEGSCTYAQLVFLLHLLLEEFINVEAFMDLHIRLDRREWLKLRPKETRNFIPEVGQVVVYFGDGHALALKEDEKSKKKRFTQKSDTPVRNATVVCTVENVSYHHGGGDPYALAVLKPIPEMAQHECIRDPGTLLCSLPSREQRLARVFLRVLAKLKMLADAGPFLEPVSDREFPQYKEIILHPMHLGKMTEKASNLEYNNAAEFMTDLRLMRDNCQLFCEGRFPTLPPLAHNLVHVADGQIKKWAKEIRACEASSNEFNTASSPEKNVPGQDESESEKLATTKLPTDAIVTILRLENRLPEYIVDISRYAWAVNRTWHCGEKFRMLFRNPQGYPGEYYGGVTAGSLPFDEHGMLPCESLRITWDEDDGSDDNRINPWEAEFRSGNRA</sequence>
<evidence type="ECO:0000313" key="13">
    <source>
        <dbReference type="Proteomes" id="UP000434957"/>
    </source>
</evidence>
<gene>
    <name evidence="10" type="ORF">PR001_g8876</name>
    <name evidence="11" type="ORF">PR003_g9433</name>
</gene>
<dbReference type="PANTHER" id="PTHR45915">
    <property type="entry name" value="TRANSCRIPTION INTERMEDIARY FACTOR"/>
    <property type="match status" value="1"/>
</dbReference>